<sequence length="307" mass="33202">MNNYQVLSPQHLPLILLTSLWLLTPQKVSAGAIEISIDPYNDSGYETIPLESNQSPNDNTHASPKPSLSVIDKENISSEGIYYVKGNSPPPPPQIVDGNLIQSNQSLPAIPPLNEPYSPQQTADVNPRNITPTNELSVSVSPLNVTPSTENTTSNNAPTTNKIVVENSNNSIRNISVSPQNSNSNSVSVNNNSNNSSMDNLGKRRNLREILVFSNSTNSENIKNNGNNMPSESLQSSSNNSQTVYKVLAKTNGNNQEVGVKSLYPEAFKTNYQGQSLLQVGVFSTQENAEQVSQSLANIGVKAIILK</sequence>
<feature type="region of interest" description="Disordered" evidence="1">
    <location>
        <begin position="173"/>
        <end position="201"/>
    </location>
</feature>
<dbReference type="AlphaFoldDB" id="A0A844GRN7"/>
<accession>A0A844GRN7</accession>
<proteinExistence type="predicted"/>
<evidence type="ECO:0000256" key="1">
    <source>
        <dbReference type="SAM" id="MobiDB-lite"/>
    </source>
</evidence>
<evidence type="ECO:0000313" key="3">
    <source>
        <dbReference type="Proteomes" id="UP000437131"/>
    </source>
</evidence>
<feature type="region of interest" description="Disordered" evidence="1">
    <location>
        <begin position="218"/>
        <end position="238"/>
    </location>
</feature>
<feature type="region of interest" description="Disordered" evidence="1">
    <location>
        <begin position="46"/>
        <end position="70"/>
    </location>
</feature>
<reference evidence="2 3" key="1">
    <citation type="submission" date="2019-11" db="EMBL/GenBank/DDBJ databases">
        <title>Isolation of a new High Light Tolerant Cyanobacteria.</title>
        <authorList>
            <person name="Dobson Z."/>
            <person name="Vaughn N."/>
            <person name="Vaughn M."/>
            <person name="Fromme P."/>
            <person name="Mazor Y."/>
        </authorList>
    </citation>
    <scope>NUCLEOTIDE SEQUENCE [LARGE SCALE GENOMIC DNA]</scope>
    <source>
        <strain evidence="2 3">0216</strain>
    </source>
</reference>
<organism evidence="2 3">
    <name type="scientific">Cyanobacterium aponinum 0216</name>
    <dbReference type="NCBI Taxonomy" id="2676140"/>
    <lineage>
        <taxon>Bacteria</taxon>
        <taxon>Bacillati</taxon>
        <taxon>Cyanobacteriota</taxon>
        <taxon>Cyanophyceae</taxon>
        <taxon>Oscillatoriophycideae</taxon>
        <taxon>Chroococcales</taxon>
        <taxon>Geminocystaceae</taxon>
        <taxon>Cyanobacterium</taxon>
    </lineage>
</organism>
<dbReference type="Proteomes" id="UP000437131">
    <property type="component" value="Unassembled WGS sequence"/>
</dbReference>
<feature type="compositionally biased region" description="Low complexity" evidence="1">
    <location>
        <begin position="227"/>
        <end position="238"/>
    </location>
</feature>
<feature type="compositionally biased region" description="Polar residues" evidence="1">
    <location>
        <begin position="117"/>
        <end position="161"/>
    </location>
</feature>
<comment type="caution">
    <text evidence="2">The sequence shown here is derived from an EMBL/GenBank/DDBJ whole genome shotgun (WGS) entry which is preliminary data.</text>
</comment>
<feature type="region of interest" description="Disordered" evidence="1">
    <location>
        <begin position="104"/>
        <end position="161"/>
    </location>
</feature>
<evidence type="ECO:0000313" key="2">
    <source>
        <dbReference type="EMBL" id="MTF39147.1"/>
    </source>
</evidence>
<dbReference type="EMBL" id="WMIA01000010">
    <property type="protein sequence ID" value="MTF39147.1"/>
    <property type="molecule type" value="Genomic_DNA"/>
</dbReference>
<dbReference type="RefSeq" id="WP_155083875.1">
    <property type="nucleotide sequence ID" value="NZ_WMIA01000010.1"/>
</dbReference>
<name>A0A844GRN7_9CHRO</name>
<feature type="compositionally biased region" description="Polar residues" evidence="1">
    <location>
        <begin position="50"/>
        <end position="62"/>
    </location>
</feature>
<evidence type="ECO:0008006" key="4">
    <source>
        <dbReference type="Google" id="ProtNLM"/>
    </source>
</evidence>
<protein>
    <recommendedName>
        <fullName evidence="4">Sporulation domain-containing protein</fullName>
    </recommendedName>
</protein>
<feature type="compositionally biased region" description="Low complexity" evidence="1">
    <location>
        <begin position="173"/>
        <end position="197"/>
    </location>
</feature>
<gene>
    <name evidence="2" type="ORF">GGC33_09425</name>
</gene>